<feature type="chain" id="PRO_5019185357" description="CTCK domain-containing protein" evidence="1">
    <location>
        <begin position="21"/>
        <end position="91"/>
    </location>
</feature>
<name>A0A448XBS4_9PLAT</name>
<dbReference type="EMBL" id="CAAALY010244890">
    <property type="protein sequence ID" value="VEL32928.1"/>
    <property type="molecule type" value="Genomic_DNA"/>
</dbReference>
<protein>
    <recommendedName>
        <fullName evidence="4">CTCK domain-containing protein</fullName>
    </recommendedName>
</protein>
<dbReference type="Proteomes" id="UP000784294">
    <property type="component" value="Unassembled WGS sequence"/>
</dbReference>
<sequence length="91" mass="10015">MVFFFVFLLFYFALLKIVVLSRFQEEADNRMLLLSSSSVSSAYTTNCHCCRVSQAVPVSPGPVVCDSPDGGNRTVYPVAMSATQCTCEEKC</sequence>
<comment type="caution">
    <text evidence="2">The sequence shown here is derived from an EMBL/GenBank/DDBJ whole genome shotgun (WGS) entry which is preliminary data.</text>
</comment>
<evidence type="ECO:0000313" key="3">
    <source>
        <dbReference type="Proteomes" id="UP000784294"/>
    </source>
</evidence>
<dbReference type="AlphaFoldDB" id="A0A448XBS4"/>
<keyword evidence="1" id="KW-0732">Signal</keyword>
<proteinExistence type="predicted"/>
<evidence type="ECO:0000256" key="1">
    <source>
        <dbReference type="SAM" id="SignalP"/>
    </source>
</evidence>
<evidence type="ECO:0008006" key="4">
    <source>
        <dbReference type="Google" id="ProtNLM"/>
    </source>
</evidence>
<accession>A0A448XBS4</accession>
<evidence type="ECO:0000313" key="2">
    <source>
        <dbReference type="EMBL" id="VEL32928.1"/>
    </source>
</evidence>
<gene>
    <name evidence="2" type="ORF">PXEA_LOCUS26368</name>
</gene>
<reference evidence="2" key="1">
    <citation type="submission" date="2018-11" db="EMBL/GenBank/DDBJ databases">
        <authorList>
            <consortium name="Pathogen Informatics"/>
        </authorList>
    </citation>
    <scope>NUCLEOTIDE SEQUENCE</scope>
</reference>
<feature type="signal peptide" evidence="1">
    <location>
        <begin position="1"/>
        <end position="20"/>
    </location>
</feature>
<keyword evidence="3" id="KW-1185">Reference proteome</keyword>
<organism evidence="2 3">
    <name type="scientific">Protopolystoma xenopodis</name>
    <dbReference type="NCBI Taxonomy" id="117903"/>
    <lineage>
        <taxon>Eukaryota</taxon>
        <taxon>Metazoa</taxon>
        <taxon>Spiralia</taxon>
        <taxon>Lophotrochozoa</taxon>
        <taxon>Platyhelminthes</taxon>
        <taxon>Monogenea</taxon>
        <taxon>Polyopisthocotylea</taxon>
        <taxon>Polystomatidea</taxon>
        <taxon>Polystomatidae</taxon>
        <taxon>Protopolystoma</taxon>
    </lineage>
</organism>